<dbReference type="SUPFAM" id="SSF46785">
    <property type="entry name" value="Winged helix' DNA-binding domain"/>
    <property type="match status" value="1"/>
</dbReference>
<feature type="compositionally biased region" description="Basic and acidic residues" evidence="1">
    <location>
        <begin position="1"/>
        <end position="17"/>
    </location>
</feature>
<comment type="caution">
    <text evidence="3">The sequence shown here is derived from an EMBL/GenBank/DDBJ whole genome shotgun (WGS) entry which is preliminary data.</text>
</comment>
<dbReference type="AlphaFoldDB" id="A0A8J3XDJ0"/>
<evidence type="ECO:0000259" key="2">
    <source>
        <dbReference type="PROSITE" id="PS50995"/>
    </source>
</evidence>
<dbReference type="Pfam" id="PF12802">
    <property type="entry name" value="MarR_2"/>
    <property type="match status" value="1"/>
</dbReference>
<proteinExistence type="predicted"/>
<gene>
    <name evidence="3" type="ORF">Pmi06nite_59800</name>
</gene>
<name>A0A8J3XDJ0_9ACTN</name>
<dbReference type="PANTHER" id="PTHR33164">
    <property type="entry name" value="TRANSCRIPTIONAL REGULATOR, MARR FAMILY"/>
    <property type="match status" value="1"/>
</dbReference>
<dbReference type="PRINTS" id="PR00598">
    <property type="entry name" value="HTHMARR"/>
</dbReference>
<dbReference type="PROSITE" id="PS50995">
    <property type="entry name" value="HTH_MARR_2"/>
    <property type="match status" value="1"/>
</dbReference>
<dbReference type="Gene3D" id="1.10.10.10">
    <property type="entry name" value="Winged helix-like DNA-binding domain superfamily/Winged helix DNA-binding domain"/>
    <property type="match status" value="1"/>
</dbReference>
<dbReference type="InterPro" id="IPR036390">
    <property type="entry name" value="WH_DNA-bd_sf"/>
</dbReference>
<keyword evidence="4" id="KW-1185">Reference proteome</keyword>
<feature type="domain" description="HTH marR-type" evidence="2">
    <location>
        <begin position="26"/>
        <end position="158"/>
    </location>
</feature>
<evidence type="ECO:0000256" key="1">
    <source>
        <dbReference type="SAM" id="MobiDB-lite"/>
    </source>
</evidence>
<dbReference type="Proteomes" id="UP000650628">
    <property type="component" value="Unassembled WGS sequence"/>
</dbReference>
<dbReference type="RefSeq" id="WP_239114280.1">
    <property type="nucleotide sequence ID" value="NZ_BOOO01000035.1"/>
</dbReference>
<dbReference type="GO" id="GO:0006950">
    <property type="term" value="P:response to stress"/>
    <property type="evidence" value="ECO:0007669"/>
    <property type="project" value="TreeGrafter"/>
</dbReference>
<evidence type="ECO:0000313" key="4">
    <source>
        <dbReference type="Proteomes" id="UP000650628"/>
    </source>
</evidence>
<sequence length="173" mass="19140">MSSRTDPRTADMADAGHDQATPARLRSLPSRLLSLTALHADRLVSEGLAGADARKWHYAVLVTLREFGPASQAVLSRRTGIYRSDLVAVINELADRGLVERAPDPADRRRNVITMTSQGRRRLGRLDELLATIQDDLLAPLTQPERDQLTRLLTRLLDHHAQAAPQRTGDQPS</sequence>
<protein>
    <recommendedName>
        <fullName evidence="2">HTH marR-type domain-containing protein</fullName>
    </recommendedName>
</protein>
<dbReference type="PANTHER" id="PTHR33164:SF43">
    <property type="entry name" value="HTH-TYPE TRANSCRIPTIONAL REPRESSOR YETL"/>
    <property type="match status" value="1"/>
</dbReference>
<evidence type="ECO:0000313" key="3">
    <source>
        <dbReference type="EMBL" id="GII32538.1"/>
    </source>
</evidence>
<organism evidence="3 4">
    <name type="scientific">Planotetraspora mira</name>
    <dbReference type="NCBI Taxonomy" id="58121"/>
    <lineage>
        <taxon>Bacteria</taxon>
        <taxon>Bacillati</taxon>
        <taxon>Actinomycetota</taxon>
        <taxon>Actinomycetes</taxon>
        <taxon>Streptosporangiales</taxon>
        <taxon>Streptosporangiaceae</taxon>
        <taxon>Planotetraspora</taxon>
    </lineage>
</organism>
<dbReference type="InterPro" id="IPR036388">
    <property type="entry name" value="WH-like_DNA-bd_sf"/>
</dbReference>
<accession>A0A8J3XDJ0</accession>
<dbReference type="EMBL" id="BOOO01000035">
    <property type="protein sequence ID" value="GII32538.1"/>
    <property type="molecule type" value="Genomic_DNA"/>
</dbReference>
<dbReference type="SMART" id="SM00347">
    <property type="entry name" value="HTH_MARR"/>
    <property type="match status" value="1"/>
</dbReference>
<dbReference type="InterPro" id="IPR039422">
    <property type="entry name" value="MarR/SlyA-like"/>
</dbReference>
<feature type="region of interest" description="Disordered" evidence="1">
    <location>
        <begin position="1"/>
        <end position="23"/>
    </location>
</feature>
<reference evidence="3 4" key="1">
    <citation type="submission" date="2021-01" db="EMBL/GenBank/DDBJ databases">
        <title>Whole genome shotgun sequence of Planotetraspora mira NBRC 15435.</title>
        <authorList>
            <person name="Komaki H."/>
            <person name="Tamura T."/>
        </authorList>
    </citation>
    <scope>NUCLEOTIDE SEQUENCE [LARGE SCALE GENOMIC DNA]</scope>
    <source>
        <strain evidence="3 4">NBRC 15435</strain>
    </source>
</reference>
<dbReference type="InterPro" id="IPR000835">
    <property type="entry name" value="HTH_MarR-typ"/>
</dbReference>
<dbReference type="GO" id="GO:0003700">
    <property type="term" value="F:DNA-binding transcription factor activity"/>
    <property type="evidence" value="ECO:0007669"/>
    <property type="project" value="InterPro"/>
</dbReference>